<accession>A0A179GZN1</accession>
<protein>
    <submittedName>
        <fullName evidence="3">FHA domain-containing protein</fullName>
    </submittedName>
</protein>
<evidence type="ECO:0000313" key="4">
    <source>
        <dbReference type="Proteomes" id="UP000078240"/>
    </source>
</evidence>
<sequence>MSIINNAVVADTVTVTDTDTFAWLVPTASSSTAQRALLLPSNAGLVLRGASIPAHLAAHLLPHASLNNDDDKPLDGSALTAAAVVRLSFSQTTKHPGCFTIGTDPSACDIVLPAYPLPHQASSFPCPHMSLSSSSSSSDVGEAVSGSSAPFISRQHCALTFDDAARLVLHDFSARGTAVWFGWESAGDMVDHTWVLGGPPASTSSDPDPGLDPESAAAAAPPAMPPRIVIDIQGARFQLIPNVPLAASDPAAYRAKVESFCAPQSQPPASVPQCPPPDPLASSMPWLVDDPALAAADWVRKSLLSGSPPRVFKHVVVKAHDPVAVQEVYLWNVARPWEPMVRASA</sequence>
<feature type="domain" description="FHA" evidence="2">
    <location>
        <begin position="129"/>
        <end position="179"/>
    </location>
</feature>
<evidence type="ECO:0000313" key="3">
    <source>
        <dbReference type="EMBL" id="OAQ83456.1"/>
    </source>
</evidence>
<dbReference type="AlphaFoldDB" id="A0A179GZN1"/>
<evidence type="ECO:0000259" key="2">
    <source>
        <dbReference type="PROSITE" id="PS50006"/>
    </source>
</evidence>
<organism evidence="3 4">
    <name type="scientific">Purpureocillium lilacinum</name>
    <name type="common">Paecilomyces lilacinus</name>
    <dbReference type="NCBI Taxonomy" id="33203"/>
    <lineage>
        <taxon>Eukaryota</taxon>
        <taxon>Fungi</taxon>
        <taxon>Dikarya</taxon>
        <taxon>Ascomycota</taxon>
        <taxon>Pezizomycotina</taxon>
        <taxon>Sordariomycetes</taxon>
        <taxon>Hypocreomycetidae</taxon>
        <taxon>Hypocreales</taxon>
        <taxon>Ophiocordycipitaceae</taxon>
        <taxon>Purpureocillium</taxon>
    </lineage>
</organism>
<evidence type="ECO:0000256" key="1">
    <source>
        <dbReference type="SAM" id="MobiDB-lite"/>
    </source>
</evidence>
<dbReference type="PROSITE" id="PS50006">
    <property type="entry name" value="FHA_DOMAIN"/>
    <property type="match status" value="1"/>
</dbReference>
<dbReference type="EMBL" id="LSBH01000002">
    <property type="protein sequence ID" value="OAQ83456.1"/>
    <property type="molecule type" value="Genomic_DNA"/>
</dbReference>
<feature type="region of interest" description="Disordered" evidence="1">
    <location>
        <begin position="197"/>
        <end position="220"/>
    </location>
</feature>
<comment type="caution">
    <text evidence="3">The sequence shown here is derived from an EMBL/GenBank/DDBJ whole genome shotgun (WGS) entry which is preliminary data.</text>
</comment>
<dbReference type="Proteomes" id="UP000078240">
    <property type="component" value="Unassembled WGS sequence"/>
</dbReference>
<dbReference type="Gene3D" id="2.60.200.20">
    <property type="match status" value="1"/>
</dbReference>
<reference evidence="3 4" key="1">
    <citation type="submission" date="2016-01" db="EMBL/GenBank/DDBJ databases">
        <title>Biosynthesis of antibiotic leucinostatins and their inhibition on Phytophthora in bio-control Purpureocillium lilacinum.</title>
        <authorList>
            <person name="Wang G."/>
            <person name="Liu Z."/>
            <person name="Lin R."/>
            <person name="Li E."/>
            <person name="Mao Z."/>
            <person name="Ling J."/>
            <person name="Yin W."/>
            <person name="Xie B."/>
        </authorList>
    </citation>
    <scope>NUCLEOTIDE SEQUENCE [LARGE SCALE GENOMIC DNA]</scope>
    <source>
        <strain evidence="3">PLBJ-1</strain>
    </source>
</reference>
<gene>
    <name evidence="3" type="ORF">VFPBJ_02224</name>
</gene>
<proteinExistence type="predicted"/>
<dbReference type="InterPro" id="IPR000253">
    <property type="entry name" value="FHA_dom"/>
</dbReference>
<name>A0A179GZN1_PURLI</name>